<evidence type="ECO:0008006" key="9">
    <source>
        <dbReference type="Google" id="ProtNLM"/>
    </source>
</evidence>
<evidence type="ECO:0000313" key="7">
    <source>
        <dbReference type="EMBL" id="KAG9188498.1"/>
    </source>
</evidence>
<dbReference type="InterPro" id="IPR001214">
    <property type="entry name" value="SET_dom"/>
</dbReference>
<evidence type="ECO:0000256" key="3">
    <source>
        <dbReference type="ARBA" id="ARBA00022833"/>
    </source>
</evidence>
<proteinExistence type="predicted"/>
<organism evidence="7 8">
    <name type="scientific">Alternaria panax</name>
    <dbReference type="NCBI Taxonomy" id="48097"/>
    <lineage>
        <taxon>Eukaryota</taxon>
        <taxon>Fungi</taxon>
        <taxon>Dikarya</taxon>
        <taxon>Ascomycota</taxon>
        <taxon>Pezizomycotina</taxon>
        <taxon>Dothideomycetes</taxon>
        <taxon>Pleosporomycetidae</taxon>
        <taxon>Pleosporales</taxon>
        <taxon>Pleosporineae</taxon>
        <taxon>Pleosporaceae</taxon>
        <taxon>Alternaria</taxon>
        <taxon>Alternaria sect. Panax</taxon>
    </lineage>
</organism>
<protein>
    <recommendedName>
        <fullName evidence="9">Suppressor of anucleate metulae protein B</fullName>
    </recommendedName>
</protein>
<dbReference type="PANTHER" id="PTHR12197">
    <property type="entry name" value="HISTONE-LYSINE N-METHYLTRANSFERASE SMYD"/>
    <property type="match status" value="1"/>
</dbReference>
<evidence type="ECO:0000313" key="8">
    <source>
        <dbReference type="Proteomes" id="UP001199106"/>
    </source>
</evidence>
<gene>
    <name evidence="7" type="ORF">G6011_02421</name>
</gene>
<accession>A0AAD4FEJ3</accession>
<dbReference type="SUPFAM" id="SSF82199">
    <property type="entry name" value="SET domain"/>
    <property type="match status" value="1"/>
</dbReference>
<reference evidence="7" key="1">
    <citation type="submission" date="2021-07" db="EMBL/GenBank/DDBJ databases">
        <title>Genome Resource of American Ginseng Black Spot Pathogen Alternaria panax.</title>
        <authorList>
            <person name="Qiu C."/>
            <person name="Wang W."/>
            <person name="Liu Z."/>
        </authorList>
    </citation>
    <scope>NUCLEOTIDE SEQUENCE</scope>
    <source>
        <strain evidence="7">BNCC115425</strain>
    </source>
</reference>
<evidence type="ECO:0000256" key="2">
    <source>
        <dbReference type="ARBA" id="ARBA00022771"/>
    </source>
</evidence>
<dbReference type="GO" id="GO:0008270">
    <property type="term" value="F:zinc ion binding"/>
    <property type="evidence" value="ECO:0007669"/>
    <property type="project" value="UniProtKB-KW"/>
</dbReference>
<comment type="caution">
    <text evidence="7">The sequence shown here is derived from an EMBL/GenBank/DDBJ whole genome shotgun (WGS) entry which is preliminary data.</text>
</comment>
<dbReference type="Pfam" id="PF01753">
    <property type="entry name" value="zf-MYND"/>
    <property type="match status" value="1"/>
</dbReference>
<dbReference type="InterPro" id="IPR050869">
    <property type="entry name" value="H3K4_H4K5_MeTrfase"/>
</dbReference>
<dbReference type="AlphaFoldDB" id="A0AAD4FEJ3"/>
<sequence length="533" mass="60268">MPTEPASSVATPAPYYISKSNICINSKGESVGNGVFASRRFGAGEEIANFKRPLVGSLETERLVDTCANCYLWTEGSSTGTRLYVPEGAKVNKCAVCQRFQYCSKACQKEAWIRGHKNECKILKPMVGRHLPKAFLACMELLIRRKNGLISDEEWDMLCQLPSHIDDFKRSGTYENIELMAMGAGQFSLSQNMFNKDFVAAMYGRIMSNALTLITPTLDPLGIMIDPILCHMNHSCDPNAYIMMDGPQVSIRTLRPIRKDKEIFISYIDVTNPYHKRQEELQLRWFFTCRCAKCQEKATLQEDNWLVPANPRVVLGKDVIAAMAESQEKTFNMYNQLQGMADSKLAIHALQETLKTCCESGFWPVYRQPYAAVRDDLIVNLLSVGKYQEAWAQCAKRYKHILPKLYPVPFHPVRVVQTWQMAMLAAYLASTKEGMSAPRVNMGLIAMMLVKQVLDVAHLSHGPDNAFTKSVKTKAEEMIEELKRSIGNPNSEVMNRELEVQRDLLMEMGDWAQDGKLLEQLKTIPLDEKAFSV</sequence>
<name>A0AAD4FEJ3_9PLEO</name>
<evidence type="ECO:0000256" key="4">
    <source>
        <dbReference type="PROSITE-ProRule" id="PRU00134"/>
    </source>
</evidence>
<dbReference type="PROSITE" id="PS50865">
    <property type="entry name" value="ZF_MYND_2"/>
    <property type="match status" value="1"/>
</dbReference>
<dbReference type="CDD" id="cd20071">
    <property type="entry name" value="SET_SMYD"/>
    <property type="match status" value="1"/>
</dbReference>
<evidence type="ECO:0000259" key="5">
    <source>
        <dbReference type="PROSITE" id="PS50280"/>
    </source>
</evidence>
<dbReference type="EMBL" id="JAANER010000006">
    <property type="protein sequence ID" value="KAG9188498.1"/>
    <property type="molecule type" value="Genomic_DNA"/>
</dbReference>
<evidence type="ECO:0000256" key="1">
    <source>
        <dbReference type="ARBA" id="ARBA00022723"/>
    </source>
</evidence>
<dbReference type="PANTHER" id="PTHR12197:SF251">
    <property type="entry name" value="EG:BACR7C10.4 PROTEIN"/>
    <property type="match status" value="1"/>
</dbReference>
<dbReference type="InterPro" id="IPR046341">
    <property type="entry name" value="SET_dom_sf"/>
</dbReference>
<feature type="domain" description="SET" evidence="5">
    <location>
        <begin position="20"/>
        <end position="268"/>
    </location>
</feature>
<dbReference type="Gene3D" id="1.10.220.160">
    <property type="match status" value="1"/>
</dbReference>
<dbReference type="Gene3D" id="6.10.140.2220">
    <property type="match status" value="1"/>
</dbReference>
<dbReference type="PROSITE" id="PS50280">
    <property type="entry name" value="SET"/>
    <property type="match status" value="1"/>
</dbReference>
<dbReference type="Pfam" id="PF00856">
    <property type="entry name" value="SET"/>
    <property type="match status" value="1"/>
</dbReference>
<feature type="domain" description="MYND-type" evidence="6">
    <location>
        <begin position="67"/>
        <end position="120"/>
    </location>
</feature>
<keyword evidence="8" id="KW-1185">Reference proteome</keyword>
<dbReference type="Gene3D" id="2.170.270.10">
    <property type="entry name" value="SET domain"/>
    <property type="match status" value="1"/>
</dbReference>
<dbReference type="InterPro" id="IPR002893">
    <property type="entry name" value="Znf_MYND"/>
</dbReference>
<dbReference type="Proteomes" id="UP001199106">
    <property type="component" value="Unassembled WGS sequence"/>
</dbReference>
<keyword evidence="3" id="KW-0862">Zinc</keyword>
<dbReference type="GO" id="GO:0005634">
    <property type="term" value="C:nucleus"/>
    <property type="evidence" value="ECO:0007669"/>
    <property type="project" value="TreeGrafter"/>
</dbReference>
<keyword evidence="2 4" id="KW-0863">Zinc-finger</keyword>
<evidence type="ECO:0000259" key="6">
    <source>
        <dbReference type="PROSITE" id="PS50865"/>
    </source>
</evidence>
<keyword evidence="1" id="KW-0479">Metal-binding</keyword>